<dbReference type="SUPFAM" id="SSF54631">
    <property type="entry name" value="CBS-domain pair"/>
    <property type="match status" value="1"/>
</dbReference>
<dbReference type="GO" id="GO:0005254">
    <property type="term" value="F:chloride channel activity"/>
    <property type="evidence" value="ECO:0007669"/>
    <property type="project" value="UniProtKB-KW"/>
</dbReference>
<feature type="transmembrane region" description="Helical" evidence="11">
    <location>
        <begin position="327"/>
        <end position="348"/>
    </location>
</feature>
<dbReference type="OrthoDB" id="9812438at2"/>
<comment type="subcellular location">
    <subcellularLocation>
        <location evidence="1">Membrane</location>
        <topology evidence="1">Multi-pass membrane protein</topology>
    </subcellularLocation>
</comment>
<dbReference type="SMART" id="SM00116">
    <property type="entry name" value="CBS"/>
    <property type="match status" value="1"/>
</dbReference>
<name>A0A3S3ZB87_9SPHI</name>
<feature type="domain" description="CBS" evidence="12">
    <location>
        <begin position="533"/>
        <end position="590"/>
    </location>
</feature>
<evidence type="ECO:0000256" key="8">
    <source>
        <dbReference type="ARBA" id="ARBA00023214"/>
    </source>
</evidence>
<dbReference type="Gene3D" id="1.10.3080.10">
    <property type="entry name" value="Clc chloride channel"/>
    <property type="match status" value="1"/>
</dbReference>
<proteinExistence type="predicted"/>
<feature type="transmembrane region" description="Helical" evidence="11">
    <location>
        <begin position="82"/>
        <end position="103"/>
    </location>
</feature>
<feature type="transmembrane region" description="Helical" evidence="11">
    <location>
        <begin position="255"/>
        <end position="277"/>
    </location>
</feature>
<evidence type="ECO:0000256" key="2">
    <source>
        <dbReference type="ARBA" id="ARBA00022448"/>
    </source>
</evidence>
<keyword evidence="3 11" id="KW-0812">Transmembrane</keyword>
<feature type="transmembrane region" description="Helical" evidence="11">
    <location>
        <begin position="38"/>
        <end position="62"/>
    </location>
</feature>
<evidence type="ECO:0000313" key="13">
    <source>
        <dbReference type="EMBL" id="RWY57503.1"/>
    </source>
</evidence>
<dbReference type="RefSeq" id="WP_128532009.1">
    <property type="nucleotide sequence ID" value="NZ_SBIW01000001.1"/>
</dbReference>
<evidence type="ECO:0000313" key="14">
    <source>
        <dbReference type="Proteomes" id="UP000286701"/>
    </source>
</evidence>
<feature type="transmembrane region" description="Helical" evidence="11">
    <location>
        <begin position="354"/>
        <end position="376"/>
    </location>
</feature>
<evidence type="ECO:0000256" key="5">
    <source>
        <dbReference type="ARBA" id="ARBA00023065"/>
    </source>
</evidence>
<dbReference type="InterPro" id="IPR050368">
    <property type="entry name" value="ClC-type_chloride_channel"/>
</dbReference>
<dbReference type="Pfam" id="PF00654">
    <property type="entry name" value="Voltage_CLC"/>
    <property type="match status" value="1"/>
</dbReference>
<dbReference type="Proteomes" id="UP000286701">
    <property type="component" value="Unassembled WGS sequence"/>
</dbReference>
<protein>
    <submittedName>
        <fullName evidence="13">Chloride channel protein</fullName>
    </submittedName>
</protein>
<dbReference type="InterPro" id="IPR014743">
    <property type="entry name" value="Cl-channel_core"/>
</dbReference>
<comment type="caution">
    <text evidence="13">The sequence shown here is derived from an EMBL/GenBank/DDBJ whole genome shotgun (WGS) entry which is preliminary data.</text>
</comment>
<evidence type="ECO:0000256" key="1">
    <source>
        <dbReference type="ARBA" id="ARBA00004141"/>
    </source>
</evidence>
<keyword evidence="6 11" id="KW-0472">Membrane</keyword>
<dbReference type="PROSITE" id="PS51371">
    <property type="entry name" value="CBS"/>
    <property type="match status" value="1"/>
</dbReference>
<feature type="transmembrane region" description="Helical" evidence="11">
    <location>
        <begin position="418"/>
        <end position="437"/>
    </location>
</feature>
<dbReference type="CDD" id="cd00400">
    <property type="entry name" value="Voltage_gated_ClC"/>
    <property type="match status" value="1"/>
</dbReference>
<evidence type="ECO:0000256" key="7">
    <source>
        <dbReference type="ARBA" id="ARBA00023173"/>
    </source>
</evidence>
<evidence type="ECO:0000256" key="3">
    <source>
        <dbReference type="ARBA" id="ARBA00022692"/>
    </source>
</evidence>
<dbReference type="SUPFAM" id="SSF81340">
    <property type="entry name" value="Clc chloride channel"/>
    <property type="match status" value="1"/>
</dbReference>
<feature type="transmembrane region" description="Helical" evidence="11">
    <location>
        <begin position="383"/>
        <end position="403"/>
    </location>
</feature>
<dbReference type="PANTHER" id="PTHR43427">
    <property type="entry name" value="CHLORIDE CHANNEL PROTEIN CLC-E"/>
    <property type="match status" value="1"/>
</dbReference>
<accession>A0A3S3ZB87</accession>
<dbReference type="PRINTS" id="PR00762">
    <property type="entry name" value="CLCHANNEL"/>
</dbReference>
<dbReference type="Gene3D" id="3.10.580.10">
    <property type="entry name" value="CBS-domain"/>
    <property type="match status" value="1"/>
</dbReference>
<keyword evidence="8" id="KW-0868">Chloride</keyword>
<dbReference type="PANTHER" id="PTHR43427:SF6">
    <property type="entry name" value="CHLORIDE CHANNEL PROTEIN CLC-E"/>
    <property type="match status" value="1"/>
</dbReference>
<evidence type="ECO:0000259" key="12">
    <source>
        <dbReference type="PROSITE" id="PS51371"/>
    </source>
</evidence>
<feature type="transmembrane region" description="Helical" evidence="11">
    <location>
        <begin position="179"/>
        <end position="209"/>
    </location>
</feature>
<dbReference type="InterPro" id="IPR000644">
    <property type="entry name" value="CBS_dom"/>
</dbReference>
<keyword evidence="14" id="KW-1185">Reference proteome</keyword>
<keyword evidence="10" id="KW-0129">CBS domain</keyword>
<keyword evidence="2" id="KW-0813">Transport</keyword>
<feature type="transmembrane region" description="Helical" evidence="11">
    <location>
        <begin position="289"/>
        <end position="306"/>
    </location>
</feature>
<evidence type="ECO:0000256" key="4">
    <source>
        <dbReference type="ARBA" id="ARBA00022989"/>
    </source>
</evidence>
<keyword evidence="9" id="KW-0407">Ion channel</keyword>
<gene>
    <name evidence="13" type="ORF">EPL05_02960</name>
</gene>
<keyword evidence="4 11" id="KW-1133">Transmembrane helix</keyword>
<dbReference type="Pfam" id="PF00571">
    <property type="entry name" value="CBS"/>
    <property type="match status" value="1"/>
</dbReference>
<feature type="transmembrane region" description="Helical" evidence="11">
    <location>
        <begin position="215"/>
        <end position="234"/>
    </location>
</feature>
<evidence type="ECO:0000256" key="9">
    <source>
        <dbReference type="ARBA" id="ARBA00023303"/>
    </source>
</evidence>
<evidence type="ECO:0000256" key="11">
    <source>
        <dbReference type="SAM" id="Phobius"/>
    </source>
</evidence>
<dbReference type="EMBL" id="SBIW01000001">
    <property type="protein sequence ID" value="RWY57503.1"/>
    <property type="molecule type" value="Genomic_DNA"/>
</dbReference>
<reference evidence="13 14" key="1">
    <citation type="submission" date="2019-01" db="EMBL/GenBank/DDBJ databases">
        <title>Mucilaginibacter antarcticum sp. nov., isolated from antarctic soil.</title>
        <authorList>
            <person name="Yan Y.-Q."/>
            <person name="Du Z.-J."/>
        </authorList>
    </citation>
    <scope>NUCLEOTIDE SEQUENCE [LARGE SCALE GENOMIC DNA]</scope>
    <source>
        <strain evidence="13 14">F01003</strain>
    </source>
</reference>
<evidence type="ECO:0000256" key="10">
    <source>
        <dbReference type="PROSITE-ProRule" id="PRU00703"/>
    </source>
</evidence>
<evidence type="ECO:0000256" key="6">
    <source>
        <dbReference type="ARBA" id="ARBA00023136"/>
    </source>
</evidence>
<keyword evidence="5" id="KW-0406">Ion transport</keyword>
<organism evidence="13 14">
    <name type="scientific">Mucilaginibacter gilvus</name>
    <dbReference type="NCBI Taxonomy" id="2305909"/>
    <lineage>
        <taxon>Bacteria</taxon>
        <taxon>Pseudomonadati</taxon>
        <taxon>Bacteroidota</taxon>
        <taxon>Sphingobacteriia</taxon>
        <taxon>Sphingobacteriales</taxon>
        <taxon>Sphingobacteriaceae</taxon>
        <taxon>Mucilaginibacter</taxon>
    </lineage>
</organism>
<dbReference type="GO" id="GO:0034707">
    <property type="term" value="C:chloride channel complex"/>
    <property type="evidence" value="ECO:0007669"/>
    <property type="project" value="UniProtKB-KW"/>
</dbReference>
<dbReference type="AlphaFoldDB" id="A0A3S3ZB87"/>
<dbReference type="InterPro" id="IPR046342">
    <property type="entry name" value="CBS_dom_sf"/>
</dbReference>
<dbReference type="InterPro" id="IPR001807">
    <property type="entry name" value="ClC"/>
</dbReference>
<keyword evidence="7" id="KW-0869">Chloride channel</keyword>
<sequence>MQKNKKNDSIPISPILKSLEEDVKYVSFKKSRLIRISIYAVLVAVAISFIAKFLVLLINLVTNISFYGSFNLGFQSPAGNHLGAWVIAIPAVGGILVGLMALYGSKAIRGHGIPEAMEQILVNQSKIKPSITFLKPISSAIAIGTGGPFGAEGPIIATGGALGSTLGQLLKITSSERKVILAAGATAGMSAIFGTPIAAVFLAIELLLFEFSPKAILPVALACITGAAGHHLLFEAGPVFPMPDLETPSNLALAVYSFIGILIGFLSLFLTKAVYVIEDLFEKLPVHWMWWPAMGGLVVGLIGYFYPHTLGVGYDNITSLLSGKVPLALILSLCLFKFLSWAIALGSGTSGGTLAPLLTIGGAAGAIISSVILSLFPNVGISIPMGVLIGMSAMFAGASRAYLTSITFALEATMQSHALLPLLGACTASYIVSFFLMENTIMTEKIARRGVVTPDSYEPDALQKISVGQVMRADNIKLNAAMSIAQVKDRLANNPAKENCFAVVSERAEFKGVVELADIYDVKNNDLSAVERIAKIGIAAIKSNESLRNAVELMAQQEVELLPVVKNHKLIGVLNYRDVISTYKQNFEDNETAVTHISLKRQRMKVLLRGKSMFKKAAENEQK</sequence>